<evidence type="ECO:0000256" key="1">
    <source>
        <dbReference type="ARBA" id="ARBA00004613"/>
    </source>
</evidence>
<keyword evidence="4" id="KW-0770">Synapse</keyword>
<dbReference type="PANTHER" id="PTHR23192">
    <property type="entry name" value="OLFACTOMEDIN-RELATED"/>
    <property type="match status" value="1"/>
</dbReference>
<reference evidence="11" key="2">
    <citation type="submission" date="2025-09" db="UniProtKB">
        <authorList>
            <consortium name="Ensembl"/>
        </authorList>
    </citation>
    <scope>IDENTIFICATION</scope>
</reference>
<keyword evidence="5" id="KW-0175">Coiled coil</keyword>
<keyword evidence="12" id="KW-1185">Reference proteome</keyword>
<reference evidence="11" key="1">
    <citation type="submission" date="2025-08" db="UniProtKB">
        <authorList>
            <consortium name="Ensembl"/>
        </authorList>
    </citation>
    <scope>IDENTIFICATION</scope>
</reference>
<dbReference type="PANTHER" id="PTHR23192:SF80">
    <property type="entry name" value="OLFACTOMEDIN 2 LIKE PRECURSOR"/>
    <property type="match status" value="1"/>
</dbReference>
<evidence type="ECO:0000256" key="8">
    <source>
        <dbReference type="ARBA" id="ARBA00034103"/>
    </source>
</evidence>
<evidence type="ECO:0000256" key="2">
    <source>
        <dbReference type="ARBA" id="ARBA00022525"/>
    </source>
</evidence>
<dbReference type="GO" id="GO:0005615">
    <property type="term" value="C:extracellular space"/>
    <property type="evidence" value="ECO:0007669"/>
    <property type="project" value="TreeGrafter"/>
</dbReference>
<dbReference type="Ensembl" id="ENSNMLT00000007897.1">
    <property type="protein sequence ID" value="ENSNMLP00000006927.1"/>
    <property type="gene ID" value="ENSNMLG00000004436.1"/>
</dbReference>
<name>A0A8C6SI11_9GOBI</name>
<comment type="subcellular location">
    <subcellularLocation>
        <location evidence="1">Secreted</location>
    </subcellularLocation>
    <subcellularLocation>
        <location evidence="8">Synapse</location>
    </subcellularLocation>
</comment>
<sequence>MEFSHIYGLYPGSEEGWQVYSTASDPDGRCVCTVVAPAQNLCKRDPRSRQLRVLTEQVQNVSQSLEVVDLRTSRDLQYVRESEPLLRGVDGRLLSYVDNPRMLTPKNLKKHLKKTAPLLSVVDQYRVDVQSLGALRAELRNLTLLLASIQDQVGAYDYEELQQRVLLLESRLHGCMNKLGCGRLTAVSSPITVRASGSRFGSWMTDAMIPSSDSRVWSMDGYYKGRRVMEFRTMADFTKGQNFVQHLLPQPWAGTGHVVYNGSLYYNKHQSNILVQYHFRSRTVVLQRSLSGAGYNNTFPYSWGGSSDIDLMADEMGLWAVYTSIPNAGNILVSRLDPVTLEVMQSWDTGFPKRSAGEAFMICGTLYVTNSHLAGAKVHFAYHTNTSAYEYTDIPFHNQYSHISMMDYNPRERALFTWNNGHQVLYNVTLFHDGRQGPHVGQTYGGFVDRTCPSKWVVWAASIRLTASSRYIFIHLWVNSVSITFGEPSTRAGPCSFSRTRTVG</sequence>
<evidence type="ECO:0000313" key="11">
    <source>
        <dbReference type="Ensembl" id="ENSNMLP00000006927.1"/>
    </source>
</evidence>
<evidence type="ECO:0000256" key="6">
    <source>
        <dbReference type="ARBA" id="ARBA00023157"/>
    </source>
</evidence>
<dbReference type="InterPro" id="IPR022082">
    <property type="entry name" value="Noelin_dom"/>
</dbReference>
<keyword evidence="6 9" id="KW-1015">Disulfide bond</keyword>
<proteinExistence type="predicted"/>
<feature type="domain" description="Olfactomedin-like" evidence="10">
    <location>
        <begin position="180"/>
        <end position="432"/>
    </location>
</feature>
<evidence type="ECO:0000256" key="9">
    <source>
        <dbReference type="PROSITE-ProRule" id="PRU00446"/>
    </source>
</evidence>
<accession>A0A8C6SI11</accession>
<keyword evidence="3" id="KW-0732">Signal</keyword>
<dbReference type="Pfam" id="PF02191">
    <property type="entry name" value="OLF"/>
    <property type="match status" value="1"/>
</dbReference>
<evidence type="ECO:0000313" key="12">
    <source>
        <dbReference type="Proteomes" id="UP000694523"/>
    </source>
</evidence>
<dbReference type="InterPro" id="IPR050605">
    <property type="entry name" value="Olfactomedin-like_domain"/>
</dbReference>
<dbReference type="PROSITE" id="PS51132">
    <property type="entry name" value="OLF"/>
    <property type="match status" value="1"/>
</dbReference>
<dbReference type="GO" id="GO:0045202">
    <property type="term" value="C:synapse"/>
    <property type="evidence" value="ECO:0007669"/>
    <property type="project" value="UniProtKB-SubCell"/>
</dbReference>
<organism evidence="11 12">
    <name type="scientific">Neogobius melanostomus</name>
    <name type="common">round goby</name>
    <dbReference type="NCBI Taxonomy" id="47308"/>
    <lineage>
        <taxon>Eukaryota</taxon>
        <taxon>Metazoa</taxon>
        <taxon>Chordata</taxon>
        <taxon>Craniata</taxon>
        <taxon>Vertebrata</taxon>
        <taxon>Euteleostomi</taxon>
        <taxon>Actinopterygii</taxon>
        <taxon>Neopterygii</taxon>
        <taxon>Teleostei</taxon>
        <taxon>Neoteleostei</taxon>
        <taxon>Acanthomorphata</taxon>
        <taxon>Gobiaria</taxon>
        <taxon>Gobiiformes</taxon>
        <taxon>Gobioidei</taxon>
        <taxon>Gobiidae</taxon>
        <taxon>Benthophilinae</taxon>
        <taxon>Neogobiini</taxon>
        <taxon>Neogobius</taxon>
    </lineage>
</organism>
<feature type="disulfide bond" evidence="9">
    <location>
        <begin position="181"/>
        <end position="363"/>
    </location>
</feature>
<evidence type="ECO:0000256" key="3">
    <source>
        <dbReference type="ARBA" id="ARBA00022729"/>
    </source>
</evidence>
<dbReference type="SMART" id="SM00284">
    <property type="entry name" value="OLF"/>
    <property type="match status" value="1"/>
</dbReference>
<evidence type="ECO:0000256" key="4">
    <source>
        <dbReference type="ARBA" id="ARBA00023018"/>
    </source>
</evidence>
<dbReference type="AlphaFoldDB" id="A0A8C6SI11"/>
<dbReference type="InterPro" id="IPR003112">
    <property type="entry name" value="Olfac-like_dom"/>
</dbReference>
<dbReference type="Pfam" id="PF12308">
    <property type="entry name" value="Noelin-1"/>
    <property type="match status" value="1"/>
</dbReference>
<keyword evidence="2" id="KW-0964">Secreted</keyword>
<protein>
    <submittedName>
        <fullName evidence="11">Olfactomedin 2</fullName>
    </submittedName>
</protein>
<evidence type="ECO:0000256" key="7">
    <source>
        <dbReference type="ARBA" id="ARBA00023180"/>
    </source>
</evidence>
<evidence type="ECO:0000259" key="10">
    <source>
        <dbReference type="PROSITE" id="PS51132"/>
    </source>
</evidence>
<dbReference type="GO" id="GO:0007165">
    <property type="term" value="P:signal transduction"/>
    <property type="evidence" value="ECO:0007669"/>
    <property type="project" value="TreeGrafter"/>
</dbReference>
<evidence type="ECO:0000256" key="5">
    <source>
        <dbReference type="ARBA" id="ARBA00023054"/>
    </source>
</evidence>
<dbReference type="Proteomes" id="UP000694523">
    <property type="component" value="Unplaced"/>
</dbReference>
<keyword evidence="7" id="KW-0325">Glycoprotein</keyword>